<feature type="domain" description="ATPase BadF/BadG/BcrA/BcrD type" evidence="5">
    <location>
        <begin position="96"/>
        <end position="252"/>
    </location>
</feature>
<organism evidence="7 8">
    <name type="scientific">Defluviitalea raffinosedens</name>
    <dbReference type="NCBI Taxonomy" id="1450156"/>
    <lineage>
        <taxon>Bacteria</taxon>
        <taxon>Bacillati</taxon>
        <taxon>Bacillota</taxon>
        <taxon>Clostridia</taxon>
        <taxon>Lachnospirales</taxon>
        <taxon>Defluviitaleaceae</taxon>
        <taxon>Defluviitalea</taxon>
    </lineage>
</organism>
<dbReference type="OrthoDB" id="9802715at2"/>
<dbReference type="Pfam" id="PF09989">
    <property type="entry name" value="DUF2229"/>
    <property type="match status" value="1"/>
</dbReference>
<feature type="domain" description="ATPase BadF/BadG/BcrA/BcrD type" evidence="5">
    <location>
        <begin position="305"/>
        <end position="556"/>
    </location>
</feature>
<reference evidence="7 8" key="1">
    <citation type="submission" date="2019-12" db="EMBL/GenBank/DDBJ databases">
        <title>Defluviitalea raffinosedens, isolated from a biogas fermenter, genome sequencing and characterization.</title>
        <authorList>
            <person name="Rettenmaier R."/>
            <person name="Schneider M."/>
            <person name="Neuhaus K."/>
            <person name="Liebl W."/>
            <person name="Zverlov V."/>
        </authorList>
    </citation>
    <scope>NUCLEOTIDE SEQUENCE [LARGE SCALE GENOMIC DNA]</scope>
    <source>
        <strain evidence="7 8">249c-K6</strain>
    </source>
</reference>
<evidence type="ECO:0000256" key="3">
    <source>
        <dbReference type="ARBA" id="ARBA00023004"/>
    </source>
</evidence>
<sequence length="1436" mass="161455">MKSLGLCIGSSSVGYVLLEKDGDCINILEQNLIPHEGNPRHIIKQIMRSDTLRSSDQIAVTGRKFRNLLDASSISEPEAIEYAYRYISNQNLDLKDSNVVISAGGETFLAYELDRNGKIINVHTGNKCASGTGEFFLQQLKRMNIDVEDTVSRANLNAPYKVAGRCSVFCKSDCTHALNKGIEKSKVVAGLSKMMADKIIELLKKTSYNKVLLIGGTSQNITMLHYLKEKIPLLIVPDYARTFEALGAALWGLEHDTKRLNMDQDWFCRHQSSFSFLPQLKKYEDKVIFKNMSIEEAKPNDRCIVGLDVGSTTTKAVVMREEDNVILASCYLRTNGDPVKAARQCYENLKKQIPCNIEIIGLGVTGSGRQIAALHALTPAVVNEIIAHANGAVYFDPEVDTIFEIGGQDAKYTYITNGVPSDYAMNEACSAGTGSFLEEAARESLYIDTTEIEEIALKSENPPNFSDQCAAFISSDIKSAIQEGIDVKDIAAGLVYSVCMNYINRVKGNRAVGNKIFMQGGVCYNKAVPIAMAALTGKTIIVPPHPGLIGAFGVALNVKEKLRLNLIEPMHFDLDELSKREVVYKEPFVCAGGKEKCDRKCHIQRIQIQNKVYPFGGACNKYYNISYEQNDQDVSQMDLVHLREKLIFEKYSVQRGIRIASYQNKTVGIPRSLLCNTFFPLYYQFFYGLGFDVICSDAMDQESIERKGAAFCYPVEVSHGSMGNLIKKNPDIYFLPHVKSVEVKNGMPASVTCPLVQGEPYYIKSTFNELRNKIVLSPVLDFAKGYEYIKNTFVKMCKQLNIDPNSARAAFELGIQAQKDFYHECKELGKRFLKQIEEDSNCVGFVLFGRPYNAFTQWTNMGIPHKFATRNYSIIPYDFLPIDEEESEENMYWAMGQLILKGARKVQKHPQLFGVYITNFSCGPDSFLTGYFRNIMGKKPSLTLELDSHTADAGIDTRIEAFIDVVKSYKQLEKQNSEELKKEFRPASLEKRSGTVWVIDSNGDQHPLKDEKVHIIIPSMGGIGSELLAATFRHVGIRASALPEPGEEELKIGRSYSSCKECLPLQLTIGSLMRYLNERKFKDEVLVYFMPKTSGPCRFGQYSVLIKKLILKLQLENVAVISLTSENGYAGFGIDSLLRAWHSVIISDVLEEIRSAVLVLAKDQKKGMEVFEEVCNMLISSVEKDSWRELKNTLEICAEKLKSIEIKMPIEQAAKIALVGEIYVRQDNFSRKNLVENLAKKNIIVKTAPIAEWMYYCDYIQKYRYNLNSTVKDRISVYIQGFFKNQYEKIIKQIFAKSGFYEYRMVNVEKIISNVKDLISPRLTGEAILTIGSAITEIVDEVSGVISIGPFGCMPSRIAEAIISEKINEHKLVIASDRNLIEKVMEKYPALPFLSIETDGSVFPQIIEARLETFCLQVERLHSTVLKIRKEAQEVV</sequence>
<dbReference type="InterPro" id="IPR018709">
    <property type="entry name" value="CoA_activase_DUF2229"/>
</dbReference>
<evidence type="ECO:0000313" key="8">
    <source>
        <dbReference type="Proteomes" id="UP000483018"/>
    </source>
</evidence>
<dbReference type="PANTHER" id="PTHR32329:SF7">
    <property type="entry name" value="ACTIVATOR OF 2-HYDROXYACYL-COA-HYDRATASE"/>
    <property type="match status" value="1"/>
</dbReference>
<protein>
    <submittedName>
        <fullName evidence="7">CoA activase</fullName>
    </submittedName>
</protein>
<dbReference type="SUPFAM" id="SSF53067">
    <property type="entry name" value="Actin-like ATPase domain"/>
    <property type="match status" value="2"/>
</dbReference>
<keyword evidence="2" id="KW-0479">Metal-binding</keyword>
<dbReference type="InterPro" id="IPR043129">
    <property type="entry name" value="ATPase_NBD"/>
</dbReference>
<comment type="caution">
    <text evidence="7">The sequence shown here is derived from an EMBL/GenBank/DDBJ whole genome shotgun (WGS) entry which is preliminary data.</text>
</comment>
<evidence type="ECO:0000259" key="5">
    <source>
        <dbReference type="Pfam" id="PF01869"/>
    </source>
</evidence>
<proteinExistence type="predicted"/>
<dbReference type="Pfam" id="PF01869">
    <property type="entry name" value="BcrAD_BadFG"/>
    <property type="match status" value="2"/>
</dbReference>
<gene>
    <name evidence="7" type="ORF">GND95_00085</name>
</gene>
<evidence type="ECO:0000256" key="2">
    <source>
        <dbReference type="ARBA" id="ARBA00022723"/>
    </source>
</evidence>
<evidence type="ECO:0000256" key="4">
    <source>
        <dbReference type="ARBA" id="ARBA00023014"/>
    </source>
</evidence>
<accession>A0A7C8HJM0</accession>
<name>A0A7C8HJM0_9FIRM</name>
<evidence type="ECO:0000256" key="1">
    <source>
        <dbReference type="ARBA" id="ARBA00001966"/>
    </source>
</evidence>
<keyword evidence="8" id="KW-1185">Reference proteome</keyword>
<dbReference type="EMBL" id="WSLF01000001">
    <property type="protein sequence ID" value="KAE9636868.1"/>
    <property type="molecule type" value="Genomic_DNA"/>
</dbReference>
<dbReference type="CDD" id="cd24034">
    <property type="entry name" value="ASKHA_NBD_O66634-like_rpt1"/>
    <property type="match status" value="1"/>
</dbReference>
<dbReference type="Gene3D" id="3.40.50.11900">
    <property type="match status" value="1"/>
</dbReference>
<dbReference type="CDD" id="cd24035">
    <property type="entry name" value="ASKHA_NBD_O66634-like_rpt2"/>
    <property type="match status" value="1"/>
</dbReference>
<evidence type="ECO:0000259" key="6">
    <source>
        <dbReference type="Pfam" id="PF09989"/>
    </source>
</evidence>
<keyword evidence="3" id="KW-0408">Iron</keyword>
<dbReference type="PANTHER" id="PTHR32329">
    <property type="entry name" value="BIFUNCTIONAL PROTEIN [INCLUDES 2-HYDROXYACYL-COA DEHYDRATASE (N-TER) AND ITS ACTIVATOR DOMAIN (C_TERM)-RELATED"/>
    <property type="match status" value="1"/>
</dbReference>
<evidence type="ECO:0000313" key="7">
    <source>
        <dbReference type="EMBL" id="KAE9636868.1"/>
    </source>
</evidence>
<dbReference type="Proteomes" id="UP000483018">
    <property type="component" value="Unassembled WGS sequence"/>
</dbReference>
<dbReference type="NCBIfam" id="TIGR00241">
    <property type="entry name" value="CoA_E_activ"/>
    <property type="match status" value="1"/>
</dbReference>
<dbReference type="GO" id="GO:0051536">
    <property type="term" value="F:iron-sulfur cluster binding"/>
    <property type="evidence" value="ECO:0007669"/>
    <property type="project" value="UniProtKB-KW"/>
</dbReference>
<dbReference type="InterPro" id="IPR051805">
    <property type="entry name" value="Dehydratase_Activator_Redct"/>
</dbReference>
<dbReference type="GO" id="GO:0046872">
    <property type="term" value="F:metal ion binding"/>
    <property type="evidence" value="ECO:0007669"/>
    <property type="project" value="UniProtKB-KW"/>
</dbReference>
<dbReference type="RefSeq" id="WP_158738788.1">
    <property type="nucleotide sequence ID" value="NZ_WSLF01000001.1"/>
</dbReference>
<dbReference type="InterPro" id="IPR002731">
    <property type="entry name" value="ATPase_BadF"/>
</dbReference>
<dbReference type="InterPro" id="IPR008275">
    <property type="entry name" value="CoA_E_activase_dom"/>
</dbReference>
<feature type="domain" description="DUF2229" evidence="6">
    <location>
        <begin position="666"/>
        <end position="879"/>
    </location>
</feature>
<comment type="cofactor">
    <cofactor evidence="1">
        <name>[4Fe-4S] cluster</name>
        <dbReference type="ChEBI" id="CHEBI:49883"/>
    </cofactor>
</comment>
<dbReference type="Gene3D" id="3.30.420.40">
    <property type="match status" value="4"/>
</dbReference>
<keyword evidence="4" id="KW-0411">Iron-sulfur</keyword>